<dbReference type="SMART" id="SM00220">
    <property type="entry name" value="S_TKc"/>
    <property type="match status" value="1"/>
</dbReference>
<keyword evidence="11" id="KW-1185">Reference proteome</keyword>
<dbReference type="PROSITE" id="PS00108">
    <property type="entry name" value="PROTEIN_KINASE_ST"/>
    <property type="match status" value="1"/>
</dbReference>
<dbReference type="GO" id="GO:0004674">
    <property type="term" value="F:protein serine/threonine kinase activity"/>
    <property type="evidence" value="ECO:0007669"/>
    <property type="project" value="UniProtKB-EC"/>
</dbReference>
<reference evidence="10" key="1">
    <citation type="submission" date="2021-01" db="EMBL/GenBank/DDBJ databases">
        <title>Tabrizicola alba sp. nov. a motile alkaliphilic bacterium isolated from a soda lake.</title>
        <authorList>
            <person name="Szuroczki S."/>
            <person name="Abbaszade G."/>
            <person name="Schumann P."/>
            <person name="Toth E."/>
        </authorList>
    </citation>
    <scope>NUCLEOTIDE SEQUENCE</scope>
    <source>
        <strain evidence="10">DMG-N-6</strain>
    </source>
</reference>
<dbReference type="CDD" id="cd00180">
    <property type="entry name" value="PKc"/>
    <property type="match status" value="1"/>
</dbReference>
<dbReference type="Gene3D" id="1.10.510.10">
    <property type="entry name" value="Transferase(Phosphotransferase) domain 1"/>
    <property type="match status" value="1"/>
</dbReference>
<dbReference type="GO" id="GO:0005524">
    <property type="term" value="F:ATP binding"/>
    <property type="evidence" value="ECO:0007669"/>
    <property type="project" value="UniProtKB-UniRule"/>
</dbReference>
<protein>
    <recommendedName>
        <fullName evidence="2">non-specific serine/threonine protein kinase</fullName>
        <ecNumber evidence="2">2.7.11.1</ecNumber>
    </recommendedName>
</protein>
<evidence type="ECO:0000256" key="3">
    <source>
        <dbReference type="ARBA" id="ARBA00022679"/>
    </source>
</evidence>
<dbReference type="InterPro" id="IPR008271">
    <property type="entry name" value="Ser/Thr_kinase_AS"/>
</dbReference>
<proteinExistence type="inferred from homology"/>
<dbReference type="PROSITE" id="PS50011">
    <property type="entry name" value="PROTEIN_KINASE_DOM"/>
    <property type="match status" value="1"/>
</dbReference>
<dbReference type="AlphaFoldDB" id="A0A8K0V5J5"/>
<dbReference type="InterPro" id="IPR050660">
    <property type="entry name" value="NEK_Ser/Thr_kinase"/>
</dbReference>
<dbReference type="RefSeq" id="WP_202686361.1">
    <property type="nucleotide sequence ID" value="NZ_JAESVN010000001.1"/>
</dbReference>
<dbReference type="PANTHER" id="PTHR43671">
    <property type="entry name" value="SERINE/THREONINE-PROTEIN KINASE NEK"/>
    <property type="match status" value="1"/>
</dbReference>
<dbReference type="EMBL" id="JAESVN010000001">
    <property type="protein sequence ID" value="MBL4915788.1"/>
    <property type="molecule type" value="Genomic_DNA"/>
</dbReference>
<feature type="region of interest" description="Disordered" evidence="8">
    <location>
        <begin position="952"/>
        <end position="1012"/>
    </location>
</feature>
<evidence type="ECO:0000256" key="1">
    <source>
        <dbReference type="ARBA" id="ARBA00010886"/>
    </source>
</evidence>
<dbReference type="InterPro" id="IPR017441">
    <property type="entry name" value="Protein_kinase_ATP_BS"/>
</dbReference>
<comment type="caution">
    <text evidence="10">The sequence shown here is derived from an EMBL/GenBank/DDBJ whole genome shotgun (WGS) entry which is preliminary data.</text>
</comment>
<evidence type="ECO:0000256" key="7">
    <source>
        <dbReference type="PROSITE-ProRule" id="PRU10141"/>
    </source>
</evidence>
<organism evidence="10 11">
    <name type="scientific">Szabonella alba</name>
    <dbReference type="NCBI Taxonomy" id="2804194"/>
    <lineage>
        <taxon>Bacteria</taxon>
        <taxon>Pseudomonadati</taxon>
        <taxon>Pseudomonadota</taxon>
        <taxon>Alphaproteobacteria</taxon>
        <taxon>Rhodobacterales</taxon>
        <taxon>Paracoccaceae</taxon>
        <taxon>Szabonella</taxon>
    </lineage>
</organism>
<name>A0A8K0V5J5_9RHOB</name>
<dbReference type="PROSITE" id="PS00107">
    <property type="entry name" value="PROTEIN_KINASE_ATP"/>
    <property type="match status" value="1"/>
</dbReference>
<evidence type="ECO:0000256" key="5">
    <source>
        <dbReference type="ARBA" id="ARBA00022777"/>
    </source>
</evidence>
<evidence type="ECO:0000256" key="8">
    <source>
        <dbReference type="SAM" id="MobiDB-lite"/>
    </source>
</evidence>
<accession>A0A8K0V5J5</accession>
<dbReference type="SUPFAM" id="SSF56112">
    <property type="entry name" value="Protein kinase-like (PK-like)"/>
    <property type="match status" value="1"/>
</dbReference>
<dbReference type="PANTHER" id="PTHR43671:SF13">
    <property type="entry name" value="SERINE_THREONINE-PROTEIN KINASE NEK2"/>
    <property type="match status" value="1"/>
</dbReference>
<feature type="domain" description="Protein kinase" evidence="9">
    <location>
        <begin position="456"/>
        <end position="718"/>
    </location>
</feature>
<dbReference type="Pfam" id="PF00069">
    <property type="entry name" value="Pkinase"/>
    <property type="match status" value="1"/>
</dbReference>
<evidence type="ECO:0000313" key="11">
    <source>
        <dbReference type="Proteomes" id="UP000648908"/>
    </source>
</evidence>
<keyword evidence="5 10" id="KW-0418">Kinase</keyword>
<keyword evidence="3" id="KW-0808">Transferase</keyword>
<sequence>MALDDDQRKWLDAALKSKGRFTRAKSIKSDWEDYRRRRAKAETYLAALDANAPQRVQVEQGLTAADALAKDGKFSNAYKALSAVKAQAKTASPARIEAIALASITAKIDRLDSDVTQCRAICVRVLGDQRRFLDRVRAMPKAADQPDLETYTRFINNQIKTVEPQLRAENELLNANCLTFAGQLGTKKVPARLDEIAEEIRVAETAGLSKAVAALKTRFGTISARATENDNLAIDNNVFTSKRLRNFKENQGAIELLRAGGSKFQERENAVQPDAKTDDARADLKDQGLSALINELEDDIRLDKAVARMRADGLTDAGLVANTGSGPVSRAPEPVGFDGDRIFGAAVSDSDDFPDEVPEDMAADLADFAAMRIKAVLKTLDPKGDEIFDLLLKTPEELAQMCSLSVCGVDAPGGQSDSQAACFKRVAEAMRAEILASSPNRMADDKSKISVGGVDYDLAETLGEGGFGAVRRYRDPATGKTVVVKSLTGNVSDKKRAAMVEEMRTHRQLLNEDPDAPGAKNLVGMEGAAVSSDGSLHLMLEDAEGGDVTLAGNALVELERQGILPPEARQAIAQDMLRQAVMAMKAMEARGLVHNDLKPANMMMTAEGTLKVIDFGESRFIGDDGTAPDQETGGFQTTGGYAAPEVEGRTDAPVTSRADAFALHGILRALGGPDMDQGKATRENAQPVTALGRLAKGLSDPDPDKRPSLDAVLASTYLNSAEQDHHPEDVKELVSSASEMNAAVAKVRVTLQADEFKSNEPSKMDGSWKAFMPAITSGKGDVPLSLLQTMVTALDDQINTAQSRLASAKPEDAQFNRDQMQKAQTKKDFWMKKISEGFDGARLGGKAEYDNALNDPSKTVAVAEDGGGTLTLKAAVALRDRRKAEITKLQSDFYGLMDRDPQKAADVMVAVNTRLKAYGDQVAGIDKAVKAALGDSAKFYLAEQQLAEVSARFGPRKKSEQDLAQKSSPPPIPPRKPPPPRPGTQAIPPAPRQPGEVDPSGYEADIEDGPGA</sequence>
<dbReference type="EC" id="2.7.11.1" evidence="2"/>
<evidence type="ECO:0000256" key="4">
    <source>
        <dbReference type="ARBA" id="ARBA00022741"/>
    </source>
</evidence>
<keyword evidence="4 7" id="KW-0547">Nucleotide-binding</keyword>
<gene>
    <name evidence="10" type="ORF">JL811_01030</name>
</gene>
<evidence type="ECO:0000256" key="6">
    <source>
        <dbReference type="ARBA" id="ARBA00022840"/>
    </source>
</evidence>
<dbReference type="InterPro" id="IPR000719">
    <property type="entry name" value="Prot_kinase_dom"/>
</dbReference>
<feature type="binding site" evidence="7">
    <location>
        <position position="485"/>
    </location>
    <ligand>
        <name>ATP</name>
        <dbReference type="ChEBI" id="CHEBI:30616"/>
    </ligand>
</feature>
<evidence type="ECO:0000256" key="2">
    <source>
        <dbReference type="ARBA" id="ARBA00012513"/>
    </source>
</evidence>
<evidence type="ECO:0000313" key="10">
    <source>
        <dbReference type="EMBL" id="MBL4915788.1"/>
    </source>
</evidence>
<dbReference type="Proteomes" id="UP000648908">
    <property type="component" value="Unassembled WGS sequence"/>
</dbReference>
<evidence type="ECO:0000259" key="9">
    <source>
        <dbReference type="PROSITE" id="PS50011"/>
    </source>
</evidence>
<dbReference type="InterPro" id="IPR011009">
    <property type="entry name" value="Kinase-like_dom_sf"/>
</dbReference>
<feature type="compositionally biased region" description="Pro residues" evidence="8">
    <location>
        <begin position="968"/>
        <end position="992"/>
    </location>
</feature>
<keyword evidence="6 7" id="KW-0067">ATP-binding</keyword>
<comment type="similarity">
    <text evidence="1">Belongs to the protein kinase superfamily. NEK Ser/Thr protein kinase family. NIMA subfamily.</text>
</comment>